<dbReference type="eggNOG" id="arCOG09251">
    <property type="taxonomic scope" value="Archaea"/>
</dbReference>
<accession>L9YVY2</accession>
<dbReference type="RefSeq" id="WP_006185265.1">
    <property type="nucleotide sequence ID" value="NZ_AOII01000045.1"/>
</dbReference>
<name>L9YVY2_9EURY</name>
<evidence type="ECO:0000313" key="1">
    <source>
        <dbReference type="EMBL" id="ELY78294.1"/>
    </source>
</evidence>
<dbReference type="EMBL" id="AOII01000045">
    <property type="protein sequence ID" value="ELY78294.1"/>
    <property type="molecule type" value="Genomic_DNA"/>
</dbReference>
<comment type="caution">
    <text evidence="1">The sequence shown here is derived from an EMBL/GenBank/DDBJ whole genome shotgun (WGS) entry which is preliminary data.</text>
</comment>
<gene>
    <name evidence="1" type="ORF">C487_08489</name>
</gene>
<dbReference type="PATRIC" id="fig|1227495.3.peg.1712"/>
<sequence length="106" mass="11375">MNATTAKTLVLLVLVIGLLLNPLSLYPDDLVGSGTVSTYDVERVPNESVAEMAGVRSDRTLKCGTERACALERETAENVSSESDRSELLCSRLLLRSIGMVCTAVD</sequence>
<proteinExistence type="predicted"/>
<dbReference type="Proteomes" id="UP000011618">
    <property type="component" value="Unassembled WGS sequence"/>
</dbReference>
<dbReference type="AlphaFoldDB" id="L9YVY2"/>
<organism evidence="1 2">
    <name type="scientific">Natrinema pallidum DSM 3751</name>
    <dbReference type="NCBI Taxonomy" id="1227495"/>
    <lineage>
        <taxon>Archaea</taxon>
        <taxon>Methanobacteriati</taxon>
        <taxon>Methanobacteriota</taxon>
        <taxon>Stenosarchaea group</taxon>
        <taxon>Halobacteria</taxon>
        <taxon>Halobacteriales</taxon>
        <taxon>Natrialbaceae</taxon>
        <taxon>Natrinema</taxon>
    </lineage>
</organism>
<reference evidence="1 2" key="1">
    <citation type="journal article" date="2014" name="PLoS Genet.">
        <title>Phylogenetically driven sequencing of extremely halophilic archaea reveals strategies for static and dynamic osmo-response.</title>
        <authorList>
            <person name="Becker E.A."/>
            <person name="Seitzer P.M."/>
            <person name="Tritt A."/>
            <person name="Larsen D."/>
            <person name="Krusor M."/>
            <person name="Yao A.I."/>
            <person name="Wu D."/>
            <person name="Madern D."/>
            <person name="Eisen J.A."/>
            <person name="Darling A.E."/>
            <person name="Facciotti M.T."/>
        </authorList>
    </citation>
    <scope>NUCLEOTIDE SEQUENCE [LARGE SCALE GENOMIC DNA]</scope>
    <source>
        <strain evidence="1 2">DSM 3751</strain>
    </source>
</reference>
<evidence type="ECO:0000313" key="2">
    <source>
        <dbReference type="Proteomes" id="UP000011618"/>
    </source>
</evidence>
<dbReference type="OrthoDB" id="198781at2157"/>
<protein>
    <submittedName>
        <fullName evidence="1">Uncharacterized protein</fullName>
    </submittedName>
</protein>